<evidence type="ECO:0000256" key="1">
    <source>
        <dbReference type="SAM" id="Phobius"/>
    </source>
</evidence>
<name>Q24XS3_DESHY</name>
<keyword evidence="1" id="KW-0472">Membrane</keyword>
<protein>
    <submittedName>
        <fullName evidence="2">Uncharacterized protein</fullName>
    </submittedName>
</protein>
<organism evidence="2 3">
    <name type="scientific">Desulfitobacterium hafniense (strain Y51)</name>
    <dbReference type="NCBI Taxonomy" id="138119"/>
    <lineage>
        <taxon>Bacteria</taxon>
        <taxon>Bacillati</taxon>
        <taxon>Bacillota</taxon>
        <taxon>Clostridia</taxon>
        <taxon>Eubacteriales</taxon>
        <taxon>Desulfitobacteriaceae</taxon>
        <taxon>Desulfitobacterium</taxon>
    </lineage>
</organism>
<accession>Q24XS3</accession>
<evidence type="ECO:0000313" key="3">
    <source>
        <dbReference type="Proteomes" id="UP000001946"/>
    </source>
</evidence>
<dbReference type="AlphaFoldDB" id="Q24XS3"/>
<dbReference type="Proteomes" id="UP000001946">
    <property type="component" value="Chromosome"/>
</dbReference>
<feature type="transmembrane region" description="Helical" evidence="1">
    <location>
        <begin position="21"/>
        <end position="41"/>
    </location>
</feature>
<feature type="transmembrane region" description="Helical" evidence="1">
    <location>
        <begin position="89"/>
        <end position="109"/>
    </location>
</feature>
<feature type="transmembrane region" description="Helical" evidence="1">
    <location>
        <begin position="47"/>
        <end position="68"/>
    </location>
</feature>
<sequence length="157" mass="18318">MTFFGRMIKMKDERIQQAQNKVRSELAVITYLAIVLSFLVKTLAFDMSLAECLTEYLILILFPLYQFIRMHTMKISLYSSPGSKQYRHNLLFVAAILLITAALSVFSMLNRSTIVDFHKPVLFLVLFMVLFVVVYFIANGYNRHKAHKYEAEFDEKD</sequence>
<evidence type="ECO:0000313" key="2">
    <source>
        <dbReference type="EMBL" id="BAE83169.1"/>
    </source>
</evidence>
<dbReference type="HOGENOM" id="CLU_1755890_0_0_9"/>
<dbReference type="InterPro" id="IPR046664">
    <property type="entry name" value="DUF6773"/>
</dbReference>
<reference evidence="2 3" key="1">
    <citation type="journal article" date="2006" name="J. Bacteriol.">
        <title>Complete genome sequence of the dehalorespiring bacterium Desulfitobacterium hafniense Y51 and comparison with Dehalococcoides ethenogenes 195.</title>
        <authorList>
            <person name="Nonaka H."/>
            <person name="Keresztes G."/>
            <person name="Shinoda Y."/>
            <person name="Ikenaga Y."/>
            <person name="Abe M."/>
            <person name="Naito K."/>
            <person name="Inatomi K."/>
            <person name="Furukawa K."/>
            <person name="Inui M."/>
            <person name="Yukawa H."/>
        </authorList>
    </citation>
    <scope>NUCLEOTIDE SEQUENCE [LARGE SCALE GENOMIC DNA]</scope>
    <source>
        <strain evidence="2 3">Y51</strain>
    </source>
</reference>
<dbReference type="Pfam" id="PF20563">
    <property type="entry name" value="DUF6773"/>
    <property type="match status" value="1"/>
</dbReference>
<dbReference type="KEGG" id="dsy:DSY1380"/>
<gene>
    <name evidence="2" type="ordered locus">DSY1380</name>
</gene>
<proteinExistence type="predicted"/>
<keyword evidence="3" id="KW-1185">Reference proteome</keyword>
<feature type="transmembrane region" description="Helical" evidence="1">
    <location>
        <begin position="121"/>
        <end position="138"/>
    </location>
</feature>
<dbReference type="STRING" id="138119.DSY1380"/>
<dbReference type="EMBL" id="AP008230">
    <property type="protein sequence ID" value="BAE83169.1"/>
    <property type="molecule type" value="Genomic_DNA"/>
</dbReference>
<keyword evidence="1" id="KW-0812">Transmembrane</keyword>
<dbReference type="eggNOG" id="ENOG50304UM">
    <property type="taxonomic scope" value="Bacteria"/>
</dbReference>
<keyword evidence="1" id="KW-1133">Transmembrane helix</keyword>